<sequence length="167" mass="19769">LAAEMLKTDAHQDLRLWVLEDESRMIGSNHLPECLRERMTQATIAVVEDPFEIRLERLNEEYFLRMHHDFTHAYGDEQGWQEYCEYLHHGLSAIKRRLGLQRYNELAARLDAALTTQLTTGSTDGHLAWLVPLLEEYYDPMYRYQLEKKAEKVVFRGEWAEVAEWVK</sequence>
<gene>
    <name evidence="2" type="ORF">EPS76_36985</name>
</gene>
<reference evidence="2 3" key="1">
    <citation type="submission" date="2019-01" db="EMBL/GenBank/DDBJ databases">
        <title>Genomic analysis of febrile catheter-associated UTI E. coli isolates.</title>
        <authorList>
            <person name="Potter R."/>
            <person name="Zou Z."/>
            <person name="Henderson J."/>
            <person name="Dantas G."/>
        </authorList>
    </citation>
    <scope>NUCLEOTIDE SEQUENCE [LARGE SCALE GENOMIC DNA]</scope>
    <source>
        <strain evidence="2 3">29_CAASB</strain>
    </source>
</reference>
<evidence type="ECO:0000313" key="3">
    <source>
        <dbReference type="Proteomes" id="UP000288730"/>
    </source>
</evidence>
<dbReference type="GO" id="GO:0043828">
    <property type="term" value="F:tRNA 2-selenouridine synthase activity"/>
    <property type="evidence" value="ECO:0007669"/>
    <property type="project" value="InterPro"/>
</dbReference>
<name>A0A444QZQ8_ECOLX</name>
<dbReference type="GO" id="GO:0002098">
    <property type="term" value="P:tRNA wobble uridine modification"/>
    <property type="evidence" value="ECO:0007669"/>
    <property type="project" value="InterPro"/>
</dbReference>
<accession>A0A444QZQ8</accession>
<evidence type="ECO:0000259" key="1">
    <source>
        <dbReference type="Pfam" id="PF26341"/>
    </source>
</evidence>
<feature type="non-terminal residue" evidence="2">
    <location>
        <position position="167"/>
    </location>
</feature>
<dbReference type="Pfam" id="PF26341">
    <property type="entry name" value="AAA_SelU"/>
    <property type="match status" value="1"/>
</dbReference>
<dbReference type="AlphaFoldDB" id="A0A444QZQ8"/>
<dbReference type="PANTHER" id="PTHR30401:SF0">
    <property type="entry name" value="TRNA 2-SELENOURIDINE SYNTHASE"/>
    <property type="match status" value="1"/>
</dbReference>
<proteinExistence type="predicted"/>
<organism evidence="2 3">
    <name type="scientific">Escherichia coli</name>
    <dbReference type="NCBI Taxonomy" id="562"/>
    <lineage>
        <taxon>Bacteria</taxon>
        <taxon>Pseudomonadati</taxon>
        <taxon>Pseudomonadota</taxon>
        <taxon>Gammaproteobacteria</taxon>
        <taxon>Enterobacterales</taxon>
        <taxon>Enterobacteriaceae</taxon>
        <taxon>Escherichia</taxon>
    </lineage>
</organism>
<dbReference type="InterPro" id="IPR058840">
    <property type="entry name" value="AAA_SelU"/>
</dbReference>
<dbReference type="InterPro" id="IPR017582">
    <property type="entry name" value="SelU"/>
</dbReference>
<dbReference type="PANTHER" id="PTHR30401">
    <property type="entry name" value="TRNA 2-SELENOURIDINE SYNTHASE"/>
    <property type="match status" value="1"/>
</dbReference>
<evidence type="ECO:0000313" key="2">
    <source>
        <dbReference type="EMBL" id="RXC65855.1"/>
    </source>
</evidence>
<feature type="non-terminal residue" evidence="2">
    <location>
        <position position="1"/>
    </location>
</feature>
<dbReference type="Proteomes" id="UP000288730">
    <property type="component" value="Unassembled WGS sequence"/>
</dbReference>
<dbReference type="EMBL" id="SCJN01001690">
    <property type="protein sequence ID" value="RXC65855.1"/>
    <property type="molecule type" value="Genomic_DNA"/>
</dbReference>
<feature type="domain" description="tRNA 2-selenouridine synthase AAA" evidence="1">
    <location>
        <begin position="1"/>
        <end position="167"/>
    </location>
</feature>
<protein>
    <submittedName>
        <fullName evidence="2">tRNA 2-selenouridine(34) synthase MnmH</fullName>
    </submittedName>
</protein>
<comment type="caution">
    <text evidence="2">The sequence shown here is derived from an EMBL/GenBank/DDBJ whole genome shotgun (WGS) entry which is preliminary data.</text>
</comment>